<evidence type="ECO:0000313" key="2">
    <source>
        <dbReference type="EMBL" id="KAF7130308.1"/>
    </source>
</evidence>
<reference evidence="2" key="1">
    <citation type="submission" date="2019-11" db="EMBL/GenBank/DDBJ databases">
        <authorList>
            <person name="Liu Y."/>
            <person name="Hou J."/>
            <person name="Li T.-Q."/>
            <person name="Guan C.-H."/>
            <person name="Wu X."/>
            <person name="Wu H.-Z."/>
            <person name="Ling F."/>
            <person name="Zhang R."/>
            <person name="Shi X.-G."/>
            <person name="Ren J.-P."/>
            <person name="Chen E.-F."/>
            <person name="Sun J.-M."/>
        </authorList>
    </citation>
    <scope>NUCLEOTIDE SEQUENCE</scope>
    <source>
        <strain evidence="2">Adult_tree_wgs_1</strain>
        <tissue evidence="2">Leaves</tissue>
    </source>
</reference>
<sequence>MAKQAQDVQEQVKQKLAETNAKYKRAADKRMQGCARVDPRAFVLIFLTKLFVVVLGLDFHHDPLSSPQGGVGSTRLGWIEWVEEAETLPSRVKADFHFGPPGHDTLESGNTSHVDRELKDIWRRSLISACSSLEGSDQPSSDGLGSDEDVLLSMLGWAAHRVRTVDTVTPAMPPSDS</sequence>
<accession>A0A834LDS9</accession>
<dbReference type="EMBL" id="WJXA01000010">
    <property type="protein sequence ID" value="KAF7130308.1"/>
    <property type="molecule type" value="Genomic_DNA"/>
</dbReference>
<feature type="coiled-coil region" evidence="1">
    <location>
        <begin position="2"/>
        <end position="29"/>
    </location>
</feature>
<dbReference type="Proteomes" id="UP000626092">
    <property type="component" value="Unassembled WGS sequence"/>
</dbReference>
<comment type="caution">
    <text evidence="2">The sequence shown here is derived from an EMBL/GenBank/DDBJ whole genome shotgun (WGS) entry which is preliminary data.</text>
</comment>
<keyword evidence="3" id="KW-1185">Reference proteome</keyword>
<evidence type="ECO:0000313" key="3">
    <source>
        <dbReference type="Proteomes" id="UP000626092"/>
    </source>
</evidence>
<keyword evidence="1" id="KW-0175">Coiled coil</keyword>
<proteinExistence type="predicted"/>
<name>A0A834LDS9_RHOSS</name>
<evidence type="ECO:0000256" key="1">
    <source>
        <dbReference type="SAM" id="Coils"/>
    </source>
</evidence>
<gene>
    <name evidence="2" type="ORF">RHSIM_Rhsim10G0000200</name>
</gene>
<dbReference type="AlphaFoldDB" id="A0A834LDS9"/>
<organism evidence="2 3">
    <name type="scientific">Rhododendron simsii</name>
    <name type="common">Sims's rhododendron</name>
    <dbReference type="NCBI Taxonomy" id="118357"/>
    <lineage>
        <taxon>Eukaryota</taxon>
        <taxon>Viridiplantae</taxon>
        <taxon>Streptophyta</taxon>
        <taxon>Embryophyta</taxon>
        <taxon>Tracheophyta</taxon>
        <taxon>Spermatophyta</taxon>
        <taxon>Magnoliopsida</taxon>
        <taxon>eudicotyledons</taxon>
        <taxon>Gunneridae</taxon>
        <taxon>Pentapetalae</taxon>
        <taxon>asterids</taxon>
        <taxon>Ericales</taxon>
        <taxon>Ericaceae</taxon>
        <taxon>Ericoideae</taxon>
        <taxon>Rhodoreae</taxon>
        <taxon>Rhododendron</taxon>
    </lineage>
</organism>
<protein>
    <submittedName>
        <fullName evidence="2">Uncharacterized protein</fullName>
    </submittedName>
</protein>